<dbReference type="InterPro" id="IPR011010">
    <property type="entry name" value="DNA_brk_join_enz"/>
</dbReference>
<comment type="caution">
    <text evidence="7">The sequence shown here is derived from an EMBL/GenBank/DDBJ whole genome shotgun (WGS) entry which is preliminary data.</text>
</comment>
<evidence type="ECO:0000259" key="6">
    <source>
        <dbReference type="PROSITE" id="PS51900"/>
    </source>
</evidence>
<dbReference type="eggNOG" id="COG0582">
    <property type="taxonomic scope" value="Bacteria"/>
</dbReference>
<proteinExistence type="inferred from homology"/>
<dbReference type="InterPro" id="IPR025269">
    <property type="entry name" value="SAM-like_dom"/>
</dbReference>
<evidence type="ECO:0000256" key="3">
    <source>
        <dbReference type="ARBA" id="ARBA00023125"/>
    </source>
</evidence>
<dbReference type="InterPro" id="IPR013762">
    <property type="entry name" value="Integrase-like_cat_sf"/>
</dbReference>
<feature type="domain" description="Core-binding (CB)" evidence="6">
    <location>
        <begin position="218"/>
        <end position="305"/>
    </location>
</feature>
<protein>
    <submittedName>
        <fullName evidence="7">Integrase family protein</fullName>
    </submittedName>
</protein>
<dbReference type="Proteomes" id="UP000004728">
    <property type="component" value="Unassembled WGS sequence"/>
</dbReference>
<dbReference type="AlphaFoldDB" id="F1Z3N3"/>
<dbReference type="HOGENOM" id="CLU_022238_2_0_5"/>
<evidence type="ECO:0000256" key="2">
    <source>
        <dbReference type="ARBA" id="ARBA00022908"/>
    </source>
</evidence>
<organism evidence="7 8">
    <name type="scientific">Novosphingobium nitrogenifigens DSM 19370</name>
    <dbReference type="NCBI Taxonomy" id="983920"/>
    <lineage>
        <taxon>Bacteria</taxon>
        <taxon>Pseudomonadati</taxon>
        <taxon>Pseudomonadota</taxon>
        <taxon>Alphaproteobacteria</taxon>
        <taxon>Sphingomonadales</taxon>
        <taxon>Sphingomonadaceae</taxon>
        <taxon>Novosphingobium</taxon>
    </lineage>
</organism>
<name>F1Z3N3_9SPHN</name>
<accession>F1Z3N3</accession>
<dbReference type="RefSeq" id="WP_008068160.1">
    <property type="nucleotide sequence ID" value="NZ_AQWK01000012.1"/>
</dbReference>
<sequence length="541" mass="60491">MALRMVRLTRSLSGRWAARKVIPADVREAYGQGEAKRTWDAGLTEGQAKAAMAAWLAEIENRIAALRAVAKPADTLPALDLSQRECRALAGLWYEDLKARYEANPGDAEGWRIAQEEVIPEETAATYHLTAEEAEGLPLRVSPWLKREAVALLACKGLRLTDGATDRLHQDMASLWLRFADLMVQRAQGDWSPDPLPRTLPAWQEPAAKAPKEEAKGPTITELFDAYVRERQPKERTSVQWRRYIGRLERFLGHDDASRITKADIVRFKDHLLTVPSKATGKTLDANTVRNAYLAAAKAVFQAAVDNGRLPSNPVADVKVRAPKKARLRDPSLTDDEAHLILSAALSVTYSQPPHPAEYARRWVPWICAYTGARVSEITQLRKCDVVEREGVWAIHITPEAGSVKTEEARWVPLHSHLIEQGFVAFVQASREGPLFYVPRKEEKPGQPPAYKRTGERLAAWVREIGVTDPAVQPNHGWRHRFKTVGRGRLDAEARDRIAGHKPRTEGEAYGTWTLRSLSEQVEKLPRYDLPAGQGVRSGES</sequence>
<evidence type="ECO:0000256" key="1">
    <source>
        <dbReference type="ARBA" id="ARBA00008857"/>
    </source>
</evidence>
<keyword evidence="3 5" id="KW-0238">DNA-binding</keyword>
<dbReference type="PANTHER" id="PTHR30349">
    <property type="entry name" value="PHAGE INTEGRASE-RELATED"/>
    <property type="match status" value="1"/>
</dbReference>
<dbReference type="EMBL" id="AEWJ01000008">
    <property type="protein sequence ID" value="EGD60847.1"/>
    <property type="molecule type" value="Genomic_DNA"/>
</dbReference>
<dbReference type="GO" id="GO:0003677">
    <property type="term" value="F:DNA binding"/>
    <property type="evidence" value="ECO:0007669"/>
    <property type="project" value="UniProtKB-UniRule"/>
</dbReference>
<gene>
    <name evidence="7" type="ORF">Y88_1735</name>
</gene>
<dbReference type="PANTHER" id="PTHR30349:SF41">
    <property type="entry name" value="INTEGRASE_RECOMBINASE PROTEIN MJ0367-RELATED"/>
    <property type="match status" value="1"/>
</dbReference>
<comment type="similarity">
    <text evidence="1">Belongs to the 'phage' integrase family.</text>
</comment>
<dbReference type="Pfam" id="PF13102">
    <property type="entry name" value="Phage_int_SAM_5"/>
    <property type="match status" value="1"/>
</dbReference>
<dbReference type="InterPro" id="IPR050090">
    <property type="entry name" value="Tyrosine_recombinase_XerCD"/>
</dbReference>
<evidence type="ECO:0000256" key="4">
    <source>
        <dbReference type="ARBA" id="ARBA00023172"/>
    </source>
</evidence>
<dbReference type="InterPro" id="IPR010998">
    <property type="entry name" value="Integrase_recombinase_N"/>
</dbReference>
<keyword evidence="4" id="KW-0233">DNA recombination</keyword>
<evidence type="ECO:0000313" key="7">
    <source>
        <dbReference type="EMBL" id="EGD60847.1"/>
    </source>
</evidence>
<dbReference type="SUPFAM" id="SSF56349">
    <property type="entry name" value="DNA breaking-rejoining enzymes"/>
    <property type="match status" value="1"/>
</dbReference>
<dbReference type="Gene3D" id="1.10.443.10">
    <property type="entry name" value="Intergrase catalytic core"/>
    <property type="match status" value="1"/>
</dbReference>
<evidence type="ECO:0000256" key="5">
    <source>
        <dbReference type="PROSITE-ProRule" id="PRU01248"/>
    </source>
</evidence>
<dbReference type="PROSITE" id="PS51900">
    <property type="entry name" value="CB"/>
    <property type="match status" value="1"/>
</dbReference>
<reference evidence="7 8" key="1">
    <citation type="journal article" date="2012" name="J. Bacteriol.">
        <title>Draft Genome Sequence of Novosphingobium nitrogenifigens Y88T.</title>
        <authorList>
            <person name="Strabala T.J."/>
            <person name="Macdonald L."/>
            <person name="Liu V."/>
            <person name="Smit A.M."/>
        </authorList>
    </citation>
    <scope>NUCLEOTIDE SEQUENCE [LARGE SCALE GENOMIC DNA]</scope>
    <source>
        <strain evidence="7 8">DSM 19370</strain>
    </source>
</reference>
<dbReference type="GO" id="GO:0015074">
    <property type="term" value="P:DNA integration"/>
    <property type="evidence" value="ECO:0007669"/>
    <property type="project" value="UniProtKB-KW"/>
</dbReference>
<dbReference type="OrthoDB" id="9784724at2"/>
<dbReference type="Gene3D" id="1.10.150.130">
    <property type="match status" value="1"/>
</dbReference>
<keyword evidence="8" id="KW-1185">Reference proteome</keyword>
<dbReference type="GO" id="GO:0006310">
    <property type="term" value="P:DNA recombination"/>
    <property type="evidence" value="ECO:0007669"/>
    <property type="project" value="UniProtKB-KW"/>
</dbReference>
<dbReference type="InterPro" id="IPR044068">
    <property type="entry name" value="CB"/>
</dbReference>
<keyword evidence="2" id="KW-0229">DNA integration</keyword>
<evidence type="ECO:0000313" key="8">
    <source>
        <dbReference type="Proteomes" id="UP000004728"/>
    </source>
</evidence>
<dbReference type="InParanoid" id="F1Z3N3"/>